<protein>
    <recommendedName>
        <fullName evidence="3">N-acetylglucosamine-induced protein 1</fullName>
    </recommendedName>
</protein>
<dbReference type="OrthoDB" id="498286at2759"/>
<reference evidence="1" key="1">
    <citation type="submission" date="2021-03" db="EMBL/GenBank/DDBJ databases">
        <authorList>
            <person name="Tagirdzhanova G."/>
        </authorList>
    </citation>
    <scope>NUCLEOTIDE SEQUENCE</scope>
</reference>
<evidence type="ECO:0000313" key="2">
    <source>
        <dbReference type="Proteomes" id="UP000664521"/>
    </source>
</evidence>
<evidence type="ECO:0000313" key="1">
    <source>
        <dbReference type="EMBL" id="CAF9928508.1"/>
    </source>
</evidence>
<evidence type="ECO:0008006" key="3">
    <source>
        <dbReference type="Google" id="ProtNLM"/>
    </source>
</evidence>
<dbReference type="PANTHER" id="PTHR35020:SF2">
    <property type="entry name" value="N-ACETYLGLUCOSAMINE-INDUCED PROTEIN 1"/>
    <property type="match status" value="1"/>
</dbReference>
<gene>
    <name evidence="1" type="ORF">HETSPECPRED_006867</name>
</gene>
<proteinExistence type="predicted"/>
<dbReference type="Pfam" id="PF12239">
    <property type="entry name" value="DUF3605"/>
    <property type="match status" value="1"/>
</dbReference>
<dbReference type="InterPro" id="IPR022036">
    <property type="entry name" value="DUF3605"/>
</dbReference>
<name>A0A8H3IR74_9LECA</name>
<sequence>MTDSGNGEPLPFELTETDRQNLAQGDAHFKPLTWDDLREIIARNDLSILKRKPSDLIRYIAWTNSTKAAYGSITNFILQERLHWVPLPSSSDETGPLFVTESDAPFISSNDYQILPNDWPYGMEPGISHLVVWLKTRLAVEGEEGQLTAESRALVDGFVKKVFEERLAQHGLSGDRILWFKNWVGLQSVRGVEHVHVLVRQVPRAILGEWTGT</sequence>
<dbReference type="AlphaFoldDB" id="A0A8H3IR74"/>
<dbReference type="GO" id="GO:0006044">
    <property type="term" value="P:N-acetylglucosamine metabolic process"/>
    <property type="evidence" value="ECO:0007669"/>
    <property type="project" value="TreeGrafter"/>
</dbReference>
<keyword evidence="2" id="KW-1185">Reference proteome</keyword>
<dbReference type="GO" id="GO:0005737">
    <property type="term" value="C:cytoplasm"/>
    <property type="evidence" value="ECO:0007669"/>
    <property type="project" value="TreeGrafter"/>
</dbReference>
<dbReference type="EMBL" id="CAJPDS010000048">
    <property type="protein sequence ID" value="CAF9928508.1"/>
    <property type="molecule type" value="Genomic_DNA"/>
</dbReference>
<dbReference type="PANTHER" id="PTHR35020">
    <property type="entry name" value="N-ACETYLGLUCOSAMINE-INDUCED PROTEIN 1"/>
    <property type="match status" value="1"/>
</dbReference>
<comment type="caution">
    <text evidence="1">The sequence shown here is derived from an EMBL/GenBank/DDBJ whole genome shotgun (WGS) entry which is preliminary data.</text>
</comment>
<organism evidence="1 2">
    <name type="scientific">Heterodermia speciosa</name>
    <dbReference type="NCBI Taxonomy" id="116794"/>
    <lineage>
        <taxon>Eukaryota</taxon>
        <taxon>Fungi</taxon>
        <taxon>Dikarya</taxon>
        <taxon>Ascomycota</taxon>
        <taxon>Pezizomycotina</taxon>
        <taxon>Lecanoromycetes</taxon>
        <taxon>OSLEUM clade</taxon>
        <taxon>Lecanoromycetidae</taxon>
        <taxon>Caliciales</taxon>
        <taxon>Physciaceae</taxon>
        <taxon>Heterodermia</taxon>
    </lineage>
</organism>
<dbReference type="Proteomes" id="UP000664521">
    <property type="component" value="Unassembled WGS sequence"/>
</dbReference>
<accession>A0A8H3IR74</accession>